<reference evidence="2" key="1">
    <citation type="journal article" date="2022" name="bioRxiv">
        <title>Genomics of Preaxostyla Flagellates Illuminates Evolutionary Transitions and the Path Towards Mitochondrial Loss.</title>
        <authorList>
            <person name="Novak L.V.F."/>
            <person name="Treitli S.C."/>
            <person name="Pyrih J."/>
            <person name="Halakuc P."/>
            <person name="Pipaliya S.V."/>
            <person name="Vacek V."/>
            <person name="Brzon O."/>
            <person name="Soukal P."/>
            <person name="Eme L."/>
            <person name="Dacks J.B."/>
            <person name="Karnkowska A."/>
            <person name="Elias M."/>
            <person name="Hampl V."/>
        </authorList>
    </citation>
    <scope>NUCLEOTIDE SEQUENCE</scope>
    <source>
        <strain evidence="2">RCP-MX</strain>
    </source>
</reference>
<keyword evidence="3" id="KW-1185">Reference proteome</keyword>
<proteinExistence type="predicted"/>
<comment type="caution">
    <text evidence="2">The sequence shown here is derived from an EMBL/GenBank/DDBJ whole genome shotgun (WGS) entry which is preliminary data.</text>
</comment>
<feature type="compositionally biased region" description="Basic and acidic residues" evidence="1">
    <location>
        <begin position="40"/>
        <end position="50"/>
    </location>
</feature>
<organism evidence="2 3">
    <name type="scientific">Paratrimastix pyriformis</name>
    <dbReference type="NCBI Taxonomy" id="342808"/>
    <lineage>
        <taxon>Eukaryota</taxon>
        <taxon>Metamonada</taxon>
        <taxon>Preaxostyla</taxon>
        <taxon>Paratrimastigidae</taxon>
        <taxon>Paratrimastix</taxon>
    </lineage>
</organism>
<feature type="compositionally biased region" description="Polar residues" evidence="1">
    <location>
        <begin position="1"/>
        <end position="16"/>
    </location>
</feature>
<name>A0ABQ8UGC3_9EUKA</name>
<dbReference type="Proteomes" id="UP001141327">
    <property type="component" value="Unassembled WGS sequence"/>
</dbReference>
<feature type="region of interest" description="Disordered" evidence="1">
    <location>
        <begin position="1"/>
        <end position="108"/>
    </location>
</feature>
<dbReference type="EMBL" id="JAPMOS010000072">
    <property type="protein sequence ID" value="KAJ4456379.1"/>
    <property type="molecule type" value="Genomic_DNA"/>
</dbReference>
<gene>
    <name evidence="2" type="ORF">PAPYR_8419</name>
</gene>
<feature type="compositionally biased region" description="Low complexity" evidence="1">
    <location>
        <begin position="51"/>
        <end position="64"/>
    </location>
</feature>
<evidence type="ECO:0000256" key="1">
    <source>
        <dbReference type="SAM" id="MobiDB-lite"/>
    </source>
</evidence>
<evidence type="ECO:0000313" key="3">
    <source>
        <dbReference type="Proteomes" id="UP001141327"/>
    </source>
</evidence>
<accession>A0ABQ8UGC3</accession>
<evidence type="ECO:0000313" key="2">
    <source>
        <dbReference type="EMBL" id="KAJ4456379.1"/>
    </source>
</evidence>
<protein>
    <submittedName>
        <fullName evidence="2">Uncharacterized protein</fullName>
    </submittedName>
</protein>
<sequence>MPLATPQQQSVTTPNSVRELAAPEGQAADPSQMSPASIQREVEILERQLRQLEMSQQQQQQQQHEQPEREQEPDDSAPQAFDAALPPASQAPPVSDQDQGAALTLQDA</sequence>